<name>A0A8T6ZE95_9BURK</name>
<feature type="chain" id="PRO_5035967098" evidence="2">
    <location>
        <begin position="23"/>
        <end position="502"/>
    </location>
</feature>
<organism evidence="3 4">
    <name type="scientific">Paraburkholderia sacchari</name>
    <dbReference type="NCBI Taxonomy" id="159450"/>
    <lineage>
        <taxon>Bacteria</taxon>
        <taxon>Pseudomonadati</taxon>
        <taxon>Pseudomonadota</taxon>
        <taxon>Betaproteobacteria</taxon>
        <taxon>Burkholderiales</taxon>
        <taxon>Burkholderiaceae</taxon>
        <taxon>Paraburkholderia</taxon>
    </lineage>
</organism>
<dbReference type="PANTHER" id="PTHR30203:SF33">
    <property type="entry name" value="BLR4455 PROTEIN"/>
    <property type="match status" value="1"/>
</dbReference>
<dbReference type="GO" id="GO:0005886">
    <property type="term" value="C:plasma membrane"/>
    <property type="evidence" value="ECO:0007669"/>
    <property type="project" value="UniProtKB-SubCell"/>
</dbReference>
<keyword evidence="4" id="KW-1185">Reference proteome</keyword>
<comment type="subcellular location">
    <subcellularLocation>
        <location evidence="2">Cell membrane</location>
        <topology evidence="2">Lipid-anchor</topology>
    </subcellularLocation>
</comment>
<feature type="signal peptide" evidence="2">
    <location>
        <begin position="1"/>
        <end position="22"/>
    </location>
</feature>
<dbReference type="InterPro" id="IPR003423">
    <property type="entry name" value="OMP_efflux"/>
</dbReference>
<keyword evidence="2" id="KW-0449">Lipoprotein</keyword>
<dbReference type="Gene3D" id="2.20.200.10">
    <property type="entry name" value="Outer membrane efflux proteins (OEP)"/>
    <property type="match status" value="1"/>
</dbReference>
<evidence type="ECO:0000313" key="3">
    <source>
        <dbReference type="EMBL" id="NLP62912.1"/>
    </source>
</evidence>
<dbReference type="InterPro" id="IPR010131">
    <property type="entry name" value="MdtP/NodT-like"/>
</dbReference>
<sequence length="502" mass="53381">MFDICIAPLRRIVVACTAASLAACTTLPHYSVPEMAVSAHYAGTPQPSAGWAVAAPADGQSRGPWWAVFQDDELNRLEARVDVSNQTVKQAVAQLQAARAMVDYQHAGYSPTITAGTAVQRYRTSQNLANHSLAGKTVPDYSVGIGASWEPDLFGRVKDATVEARDTAQASQADLESVRLSVASDLAADYFDLRSLDRQKKLLDDTVTAYAAALRIVQQQLADGAIDASAVAQAQTQFESAHTADQDIDVQRAQLEHAIATLVGEPASTFSLPPVVEPAMVPAIPASVPAALLQRRPDIAAAERRVAAANARIGEAHAAFYPDLTLSASAGLESTFFAPWLTAPSLFWSLGAQLAGTLFDGGRREATLKGADAQYDAAVAAYRQTVLTAFQQVEDNLSALDTLASEADSQQRATSAAELSLKLTTDRYQAGAVNYLDVVTAQTIALQNERNEEQIAQRRLDASVHLLEALGGGWDRGVLKGASEKAEKSQVCDKPCDTNGTT</sequence>
<keyword evidence="2" id="KW-0472">Membrane</keyword>
<proteinExistence type="inferred from homology"/>
<dbReference type="PANTHER" id="PTHR30203">
    <property type="entry name" value="OUTER MEMBRANE CATION EFFLUX PROTEIN"/>
    <property type="match status" value="1"/>
</dbReference>
<evidence type="ECO:0000256" key="1">
    <source>
        <dbReference type="ARBA" id="ARBA00007613"/>
    </source>
</evidence>
<keyword evidence="2" id="KW-0732">Signal</keyword>
<protein>
    <submittedName>
        <fullName evidence="3">Efflux transporter outer membrane subunit</fullName>
    </submittedName>
</protein>
<dbReference type="AlphaFoldDB" id="A0A8T6ZE95"/>
<dbReference type="RefSeq" id="WP_052147959.1">
    <property type="nucleotide sequence ID" value="NZ_CADFGF010000008.1"/>
</dbReference>
<dbReference type="Gene3D" id="1.20.1600.10">
    <property type="entry name" value="Outer membrane efflux proteins (OEP)"/>
    <property type="match status" value="1"/>
</dbReference>
<dbReference type="Proteomes" id="UP000030460">
    <property type="component" value="Unassembled WGS sequence"/>
</dbReference>
<evidence type="ECO:0000256" key="2">
    <source>
        <dbReference type="RuleBase" id="RU362097"/>
    </source>
</evidence>
<reference evidence="3" key="1">
    <citation type="journal article" date="2015" name="Genome Announc.">
        <title>Draft Genome Sequence of the Polyhydroxyalkanoate-Producing Bacterium Burkholderia sacchari LMG 19450 Isolated from Brazilian Sugarcane Plantation Soil.</title>
        <authorList>
            <person name="Alexandrino P.M."/>
            <person name="Mendonca T.T."/>
            <person name="Guaman Bautista L.P."/>
            <person name="Cherix J."/>
            <person name="Lozano-Sakalauskas G.C."/>
            <person name="Fujita A."/>
            <person name="Ramos Filho E."/>
            <person name="Long P."/>
            <person name="Padilla G."/>
            <person name="Taciro M.K."/>
            <person name="Gomez J.G."/>
            <person name="Silva L.F."/>
        </authorList>
    </citation>
    <scope>NUCLEOTIDE SEQUENCE</scope>
    <source>
        <strain evidence="3">LMG 19450</strain>
    </source>
</reference>
<dbReference type="SUPFAM" id="SSF56954">
    <property type="entry name" value="Outer membrane efflux proteins (OEP)"/>
    <property type="match status" value="1"/>
</dbReference>
<reference evidence="3" key="2">
    <citation type="submission" date="2020-04" db="EMBL/GenBank/DDBJ databases">
        <authorList>
            <person name="Alexandrino P."/>
            <person name="Mendonca T."/>
            <person name="Guaman L."/>
            <person name="Cherix J."/>
            <person name="Lozano-Sakalauskas G."/>
            <person name="Fujita A."/>
            <person name="Filho E.R."/>
            <person name="Long P."/>
            <person name="Padilla G."/>
            <person name="Taciro M.K."/>
            <person name="Gomez J.G."/>
            <person name="Silva L.F."/>
            <person name="Torres M."/>
        </authorList>
    </citation>
    <scope>NUCLEOTIDE SEQUENCE</scope>
    <source>
        <strain evidence="3">LMG 19450</strain>
    </source>
</reference>
<keyword evidence="2" id="KW-0564">Palmitate</keyword>
<dbReference type="Pfam" id="PF02321">
    <property type="entry name" value="OEP"/>
    <property type="match status" value="2"/>
</dbReference>
<dbReference type="GO" id="GO:0015562">
    <property type="term" value="F:efflux transmembrane transporter activity"/>
    <property type="evidence" value="ECO:0007669"/>
    <property type="project" value="InterPro"/>
</dbReference>
<dbReference type="NCBIfam" id="TIGR01845">
    <property type="entry name" value="outer_NodT"/>
    <property type="match status" value="1"/>
</dbReference>
<evidence type="ECO:0000313" key="4">
    <source>
        <dbReference type="Proteomes" id="UP000030460"/>
    </source>
</evidence>
<keyword evidence="2" id="KW-0812">Transmembrane</keyword>
<accession>A0A8T6ZE95</accession>
<comment type="similarity">
    <text evidence="1 2">Belongs to the outer membrane factor (OMF) (TC 1.B.17) family.</text>
</comment>
<dbReference type="EMBL" id="JTDB02000004">
    <property type="protein sequence ID" value="NLP62912.1"/>
    <property type="molecule type" value="Genomic_DNA"/>
</dbReference>
<keyword evidence="2" id="KW-1134">Transmembrane beta strand</keyword>
<comment type="caution">
    <text evidence="3">The sequence shown here is derived from an EMBL/GenBank/DDBJ whole genome shotgun (WGS) entry which is preliminary data.</text>
</comment>
<gene>
    <name evidence="3" type="ORF">NH14_017395</name>
</gene>
<dbReference type="OrthoDB" id="9770517at2"/>